<protein>
    <submittedName>
        <fullName evidence="2">Uncharacterized protein</fullName>
    </submittedName>
</protein>
<dbReference type="RefSeq" id="WP_190297837.1">
    <property type="nucleotide sequence ID" value="NZ_CP061172.1"/>
</dbReference>
<evidence type="ECO:0000256" key="1">
    <source>
        <dbReference type="SAM" id="Phobius"/>
    </source>
</evidence>
<dbReference type="AlphaFoldDB" id="A0A7H0Y5X5"/>
<evidence type="ECO:0000313" key="2">
    <source>
        <dbReference type="EMBL" id="QNR66483.1"/>
    </source>
</evidence>
<feature type="transmembrane region" description="Helical" evidence="1">
    <location>
        <begin position="61"/>
        <end position="82"/>
    </location>
</feature>
<keyword evidence="1" id="KW-1133">Transmembrane helix</keyword>
<dbReference type="EMBL" id="CP061172">
    <property type="protein sequence ID" value="QNR66483.1"/>
    <property type="molecule type" value="Genomic_DNA"/>
</dbReference>
<feature type="transmembrane region" description="Helical" evidence="1">
    <location>
        <begin position="12"/>
        <end position="31"/>
    </location>
</feature>
<evidence type="ECO:0000313" key="3">
    <source>
        <dbReference type="Proteomes" id="UP000516384"/>
    </source>
</evidence>
<dbReference type="Proteomes" id="UP000516384">
    <property type="component" value="Chromosome"/>
</dbReference>
<reference evidence="2 3" key="1">
    <citation type="submission" date="2020-09" db="EMBL/GenBank/DDBJ databases">
        <title>Characterization of Paenibacillus peoriae strain ZF390 with broad-spectrum antimicrobial activity as a potential biocontrol agent.</title>
        <authorList>
            <person name="Li L."/>
            <person name="Zhao Y."/>
            <person name="Li B."/>
            <person name="Xie X."/>
        </authorList>
    </citation>
    <scope>NUCLEOTIDE SEQUENCE [LARGE SCALE GENOMIC DNA]</scope>
    <source>
        <strain evidence="2 3">ZF390</strain>
    </source>
</reference>
<sequence length="359" mass="40939">MTTKKIKKSRGFHRFVATLLSILGTGLGMFYLAIPSYMIGGAALIITQGILIYFTMFSLGYLLIISGPLAIFFHILGIVFTVRSFQISHHAERTPTVAALPSKWRTLLSLALGATLLLLAVTMKYVDIIEPFTQTGENKRNVAAESEQYLEQKYGEDFQIQNISYHSIPSTEYTMEAISNRHPSVFFNMTKRPYEDVPFRENYLNALWESQLDIKLKPVIQKLYDDSAAVHSGVQEGNTDKMIKEYDDFKLNPEAVGDQYIRIIVFEDLTDSGLPLEKERVLQTAKVLKTVLAGNKASLDIEYFPSAMNTQRNLKAIELNDYMFGQDHFDKKTYEVQIEDIYKLMSTEDIQITPLHRDE</sequence>
<name>A0A7H0Y5X5_9BACL</name>
<organism evidence="2 3">
    <name type="scientific">Paenibacillus peoriae</name>
    <dbReference type="NCBI Taxonomy" id="59893"/>
    <lineage>
        <taxon>Bacteria</taxon>
        <taxon>Bacillati</taxon>
        <taxon>Bacillota</taxon>
        <taxon>Bacilli</taxon>
        <taxon>Bacillales</taxon>
        <taxon>Paenibacillaceae</taxon>
        <taxon>Paenibacillus</taxon>
    </lineage>
</organism>
<feature type="transmembrane region" description="Helical" evidence="1">
    <location>
        <begin position="102"/>
        <end position="121"/>
    </location>
</feature>
<proteinExistence type="predicted"/>
<keyword evidence="1" id="KW-0812">Transmembrane</keyword>
<accession>A0A7H0Y5X5</accession>
<gene>
    <name evidence="2" type="ORF">IAQ67_22090</name>
</gene>
<keyword evidence="1" id="KW-0472">Membrane</keyword>